<keyword evidence="9" id="KW-1185">Reference proteome</keyword>
<dbReference type="InterPro" id="IPR046357">
    <property type="entry name" value="PPIase_dom_sf"/>
</dbReference>
<dbReference type="PANTHER" id="PTHR43811">
    <property type="entry name" value="FKBP-TYPE PEPTIDYL-PROLYL CIS-TRANS ISOMERASE FKPA"/>
    <property type="match status" value="1"/>
</dbReference>
<dbReference type="HOGENOM" id="CLU_053307_0_1_11"/>
<evidence type="ECO:0000313" key="8">
    <source>
        <dbReference type="EMBL" id="AAT89063.1"/>
    </source>
</evidence>
<comment type="similarity">
    <text evidence="2">Belongs to the FKBP-type PPIase family.</text>
</comment>
<evidence type="ECO:0000259" key="7">
    <source>
        <dbReference type="PROSITE" id="PS50059"/>
    </source>
</evidence>
<dbReference type="EC" id="5.2.1.8" evidence="3 6"/>
<dbReference type="PANTHER" id="PTHR43811:SF19">
    <property type="entry name" value="39 KDA FK506-BINDING NUCLEAR PROTEIN"/>
    <property type="match status" value="1"/>
</dbReference>
<reference evidence="8 9" key="1">
    <citation type="journal article" date="2004" name="Mol. Plant Microbe Interact.">
        <title>The genome sequence of the Gram-positive sugarcane pathogen Leifsonia xyli subsp. xyli.</title>
        <authorList>
            <person name="Monteiro-Vitorello C.B."/>
            <person name="Camargo L.E.A."/>
            <person name="Van Sluys M.A."/>
            <person name="Kitajima J.P."/>
            <person name="Truffi D."/>
            <person name="do Amaral A.M."/>
            <person name="Harakava R."/>
            <person name="de Oliveira J.C.F."/>
            <person name="Wood D."/>
            <person name="de Oliveira M.C."/>
            <person name="Miyaki C.Y."/>
            <person name="Takita M.A."/>
            <person name="da Silva A.C.R."/>
            <person name="Furlan L.R."/>
            <person name="Carraro D.M."/>
            <person name="Camarotte G."/>
            <person name="Almeida N.F. Jr."/>
            <person name="Carrer H."/>
            <person name="Coutinho L.L."/>
            <person name="El-Dorry H.A."/>
            <person name="Ferro M.I.T."/>
            <person name="Gagliardi P.R."/>
            <person name="Giglioti E."/>
            <person name="Goldman M.H.S."/>
            <person name="Goldman G.H."/>
            <person name="Kimura E.T."/>
            <person name="Ferro E.S."/>
            <person name="Kuramae E.E."/>
            <person name="Lemos E.G.M."/>
            <person name="Lemos M.V.F."/>
            <person name="Mauro S.M.Z."/>
            <person name="Machado M.A."/>
            <person name="Marino C.L."/>
            <person name="Menck C.F."/>
            <person name="Nunes L.R."/>
            <person name="Oliveira R.C."/>
            <person name="Pereira G.G."/>
            <person name="Siqueira W."/>
            <person name="de Souza A.A."/>
            <person name="Tsai S.M."/>
            <person name="Zanca A.S."/>
            <person name="Simpson A.J.G."/>
            <person name="Brumbley S.M."/>
            <person name="Setubal J.C."/>
        </authorList>
    </citation>
    <scope>NUCLEOTIDE SEQUENCE [LARGE SCALE GENOMIC DNA]</scope>
    <source>
        <strain evidence="8 9">CTCB07</strain>
    </source>
</reference>
<dbReference type="EMBL" id="AE016822">
    <property type="protein sequence ID" value="AAT89063.1"/>
    <property type="molecule type" value="Genomic_DNA"/>
</dbReference>
<dbReference type="Gene3D" id="3.10.50.40">
    <property type="match status" value="2"/>
</dbReference>
<dbReference type="InterPro" id="IPR001179">
    <property type="entry name" value="PPIase_FKBP_dom"/>
</dbReference>
<dbReference type="SUPFAM" id="SSF54534">
    <property type="entry name" value="FKBP-like"/>
    <property type="match status" value="2"/>
</dbReference>
<proteinExistence type="inferred from homology"/>
<feature type="domain" description="PPIase FKBP-type" evidence="7">
    <location>
        <begin position="251"/>
        <end position="337"/>
    </location>
</feature>
<dbReference type="AlphaFoldDB" id="Q6AEY2"/>
<evidence type="ECO:0000313" key="9">
    <source>
        <dbReference type="Proteomes" id="UP000001306"/>
    </source>
</evidence>
<sequence>MRFSLARAEENTAVWLFVRKILSVTTAVLIVAGLAACSGSGSPAPSATSASASCQNTKAGSASKSVKVTGEFGQTPTVAFTTPLRMSDAERSVVIEGKGAKAAPGATATVGLAAYNGETGKELAAPEGFAGSSALTAQLTGSALLPGFVRALECLSVGSRAVVTTTAEDAFGSAYSQLGMKEKDPVVLVADLIGIPPTRADGKPVTPPAGFPTVKLAKDGEPSITIPKADPPTETRIAQLKQGSGETVLPGDTVTVQYKGVLWRNGEMFDSSWSRGAPAPLKTTGVVKGFQNALEGQTVGSQVIAIIPPADGYGEKGSGKITATDTMVFVIDILGTTR</sequence>
<dbReference type="PROSITE" id="PS50059">
    <property type="entry name" value="FKBP_PPIASE"/>
    <property type="match status" value="1"/>
</dbReference>
<keyword evidence="4 6" id="KW-0697">Rotamase</keyword>
<evidence type="ECO:0000256" key="2">
    <source>
        <dbReference type="ARBA" id="ARBA00006577"/>
    </source>
</evidence>
<name>Q6AEY2_LEIXX</name>
<dbReference type="Pfam" id="PF00254">
    <property type="entry name" value="FKBP_C"/>
    <property type="match status" value="1"/>
</dbReference>
<dbReference type="GO" id="GO:0003755">
    <property type="term" value="F:peptidyl-prolyl cis-trans isomerase activity"/>
    <property type="evidence" value="ECO:0007669"/>
    <property type="project" value="UniProtKB-KW"/>
</dbReference>
<dbReference type="KEGG" id="lxx:Lxx12160"/>
<evidence type="ECO:0000256" key="6">
    <source>
        <dbReference type="PROSITE-ProRule" id="PRU00277"/>
    </source>
</evidence>
<keyword evidence="5 6" id="KW-0413">Isomerase</keyword>
<gene>
    <name evidence="8" type="primary">fkpA</name>
    <name evidence="8" type="ordered locus">Lxx12160</name>
</gene>
<comment type="catalytic activity">
    <reaction evidence="1 6">
        <text>[protein]-peptidylproline (omega=180) = [protein]-peptidylproline (omega=0)</text>
        <dbReference type="Rhea" id="RHEA:16237"/>
        <dbReference type="Rhea" id="RHEA-COMP:10747"/>
        <dbReference type="Rhea" id="RHEA-COMP:10748"/>
        <dbReference type="ChEBI" id="CHEBI:83833"/>
        <dbReference type="ChEBI" id="CHEBI:83834"/>
        <dbReference type="EC" id="5.2.1.8"/>
    </reaction>
</comment>
<evidence type="ECO:0000256" key="5">
    <source>
        <dbReference type="ARBA" id="ARBA00023235"/>
    </source>
</evidence>
<dbReference type="STRING" id="281090.Lxx12160"/>
<evidence type="ECO:0000256" key="4">
    <source>
        <dbReference type="ARBA" id="ARBA00023110"/>
    </source>
</evidence>
<protein>
    <recommendedName>
        <fullName evidence="3 6">peptidylprolyl isomerase</fullName>
        <ecNumber evidence="3 6">5.2.1.8</ecNumber>
    </recommendedName>
</protein>
<dbReference type="Proteomes" id="UP000001306">
    <property type="component" value="Chromosome"/>
</dbReference>
<evidence type="ECO:0000256" key="3">
    <source>
        <dbReference type="ARBA" id="ARBA00013194"/>
    </source>
</evidence>
<organism evidence="8 9">
    <name type="scientific">Leifsonia xyli subsp. xyli (strain CTCB07)</name>
    <dbReference type="NCBI Taxonomy" id="281090"/>
    <lineage>
        <taxon>Bacteria</taxon>
        <taxon>Bacillati</taxon>
        <taxon>Actinomycetota</taxon>
        <taxon>Actinomycetes</taxon>
        <taxon>Micrococcales</taxon>
        <taxon>Microbacteriaceae</taxon>
        <taxon>Leifsonia</taxon>
    </lineage>
</organism>
<accession>Q6AEY2</accession>
<evidence type="ECO:0000256" key="1">
    <source>
        <dbReference type="ARBA" id="ARBA00000971"/>
    </source>
</evidence>
<dbReference type="eggNOG" id="COG0545">
    <property type="taxonomic scope" value="Bacteria"/>
</dbReference>